<evidence type="ECO:0000256" key="1">
    <source>
        <dbReference type="ARBA" id="ARBA00022801"/>
    </source>
</evidence>
<dbReference type="GO" id="GO:0016042">
    <property type="term" value="P:lipid catabolic process"/>
    <property type="evidence" value="ECO:0007669"/>
    <property type="project" value="UniProtKB-UniRule"/>
</dbReference>
<feature type="short sequence motif" description="GXGXXG" evidence="4">
    <location>
        <begin position="9"/>
        <end position="14"/>
    </location>
</feature>
<keyword evidence="2 4" id="KW-0442">Lipid degradation</keyword>
<reference evidence="6 7" key="1">
    <citation type="submission" date="2019-08" db="EMBL/GenBank/DDBJ databases">
        <title>Pedobacter sp. nov., isolated from Han river, South Korea.</title>
        <authorList>
            <person name="Lee D.-H."/>
            <person name="Kim Y.-S."/>
            <person name="Hwang E.-M."/>
            <person name="Le Tran T.C."/>
            <person name="Cha C.-J."/>
        </authorList>
    </citation>
    <scope>NUCLEOTIDE SEQUENCE [LARGE SCALE GENOMIC DNA]</scope>
    <source>
        <strain evidence="6 7">CJ43</strain>
    </source>
</reference>
<dbReference type="PROSITE" id="PS51635">
    <property type="entry name" value="PNPLA"/>
    <property type="match status" value="1"/>
</dbReference>
<dbReference type="SUPFAM" id="SSF52151">
    <property type="entry name" value="FabD/lysophospholipase-like"/>
    <property type="match status" value="1"/>
</dbReference>
<keyword evidence="3 4" id="KW-0443">Lipid metabolism</keyword>
<dbReference type="EMBL" id="CP043329">
    <property type="protein sequence ID" value="QEK53026.1"/>
    <property type="molecule type" value="Genomic_DNA"/>
</dbReference>
<organism evidence="6 7">
    <name type="scientific">Pedobacter aquae</name>
    <dbReference type="NCBI Taxonomy" id="2605747"/>
    <lineage>
        <taxon>Bacteria</taxon>
        <taxon>Pseudomonadati</taxon>
        <taxon>Bacteroidota</taxon>
        <taxon>Sphingobacteriia</taxon>
        <taxon>Sphingobacteriales</taxon>
        <taxon>Sphingobacteriaceae</taxon>
        <taxon>Pedobacter</taxon>
    </lineage>
</organism>
<feature type="short sequence motif" description="GXSXG" evidence="4">
    <location>
        <begin position="36"/>
        <end position="40"/>
    </location>
</feature>
<accession>A0A5C0VKF8</accession>
<keyword evidence="7" id="KW-1185">Reference proteome</keyword>
<evidence type="ECO:0000313" key="7">
    <source>
        <dbReference type="Proteomes" id="UP000323653"/>
    </source>
</evidence>
<dbReference type="Pfam" id="PF01734">
    <property type="entry name" value="Patatin"/>
    <property type="match status" value="1"/>
</dbReference>
<dbReference type="Proteomes" id="UP000323653">
    <property type="component" value="Chromosome"/>
</dbReference>
<dbReference type="CDD" id="cd07205">
    <property type="entry name" value="Pat_PNPLA6_PNPLA7_NTE1_like"/>
    <property type="match status" value="1"/>
</dbReference>
<protein>
    <submittedName>
        <fullName evidence="6">Patatin-like phospholipase family protein</fullName>
    </submittedName>
</protein>
<feature type="short sequence motif" description="DGA/G" evidence="4">
    <location>
        <begin position="150"/>
        <end position="152"/>
    </location>
</feature>
<sequence>MKIGIVLSGGGIRGIAHLGVLKALKEKKIPIHQITGTSAGAIAGALFANGIDPYDALNIFKKTQLLRLFRLAIGRPALLKLEPTFPLFLDYLPHNSFEKLKIPLTVTATNFNTGKLTYFSSGTLIDKVMASSCIPGIFNPIEIEGNFYVDGGVLNNFPLEPLQNNCDYIIGSSCNHLPVIEKLRSMKHVIERATTLSTNHDMEEKRKGVDILIEPHGLGETGIFDISRAEEIFWIAHEEALKQIRESESLTQIILSLKKKKP</sequence>
<evidence type="ECO:0000313" key="6">
    <source>
        <dbReference type="EMBL" id="QEK53026.1"/>
    </source>
</evidence>
<keyword evidence="1 4" id="KW-0378">Hydrolase</keyword>
<dbReference type="KEGG" id="pej:FYC62_16115"/>
<gene>
    <name evidence="6" type="ORF">FYC62_16115</name>
</gene>
<evidence type="ECO:0000256" key="3">
    <source>
        <dbReference type="ARBA" id="ARBA00023098"/>
    </source>
</evidence>
<feature type="active site" description="Proton acceptor" evidence="4">
    <location>
        <position position="150"/>
    </location>
</feature>
<feature type="domain" description="PNPLA" evidence="5">
    <location>
        <begin position="5"/>
        <end position="163"/>
    </location>
</feature>
<dbReference type="Gene3D" id="3.40.1090.10">
    <property type="entry name" value="Cytosolic phospholipase A2 catalytic domain"/>
    <property type="match status" value="2"/>
</dbReference>
<evidence type="ECO:0000259" key="5">
    <source>
        <dbReference type="PROSITE" id="PS51635"/>
    </source>
</evidence>
<dbReference type="InterPro" id="IPR050301">
    <property type="entry name" value="NTE"/>
</dbReference>
<name>A0A5C0VKF8_9SPHI</name>
<dbReference type="GO" id="GO:0016787">
    <property type="term" value="F:hydrolase activity"/>
    <property type="evidence" value="ECO:0007669"/>
    <property type="project" value="UniProtKB-UniRule"/>
</dbReference>
<dbReference type="InterPro" id="IPR016035">
    <property type="entry name" value="Acyl_Trfase/lysoPLipase"/>
</dbReference>
<dbReference type="PANTHER" id="PTHR14226:SF78">
    <property type="entry name" value="SLR0060 PROTEIN"/>
    <property type="match status" value="1"/>
</dbReference>
<dbReference type="AlphaFoldDB" id="A0A5C0VKF8"/>
<evidence type="ECO:0000256" key="2">
    <source>
        <dbReference type="ARBA" id="ARBA00022963"/>
    </source>
</evidence>
<dbReference type="PANTHER" id="PTHR14226">
    <property type="entry name" value="NEUROPATHY TARGET ESTERASE/SWISS CHEESE D.MELANOGASTER"/>
    <property type="match status" value="1"/>
</dbReference>
<feature type="active site" description="Nucleophile" evidence="4">
    <location>
        <position position="38"/>
    </location>
</feature>
<dbReference type="InterPro" id="IPR002641">
    <property type="entry name" value="PNPLA_dom"/>
</dbReference>
<evidence type="ECO:0000256" key="4">
    <source>
        <dbReference type="PROSITE-ProRule" id="PRU01161"/>
    </source>
</evidence>
<dbReference type="RefSeq" id="WP_149075671.1">
    <property type="nucleotide sequence ID" value="NZ_CP043329.1"/>
</dbReference>
<proteinExistence type="predicted"/>